<dbReference type="PRINTS" id="PR00080">
    <property type="entry name" value="SDRFAMILY"/>
</dbReference>
<dbReference type="InterPro" id="IPR057326">
    <property type="entry name" value="KR_dom"/>
</dbReference>
<dbReference type="SUPFAM" id="SSF51735">
    <property type="entry name" value="NAD(P)-binding Rossmann-fold domains"/>
    <property type="match status" value="1"/>
</dbReference>
<dbReference type="Gene3D" id="3.40.50.720">
    <property type="entry name" value="NAD(P)-binding Rossmann-like Domain"/>
    <property type="match status" value="1"/>
</dbReference>
<evidence type="ECO:0000256" key="2">
    <source>
        <dbReference type="ARBA" id="ARBA00023002"/>
    </source>
</evidence>
<evidence type="ECO:0000313" key="6">
    <source>
        <dbReference type="EMBL" id="HJD34335.1"/>
    </source>
</evidence>
<evidence type="ECO:0000259" key="5">
    <source>
        <dbReference type="SMART" id="SM00822"/>
    </source>
</evidence>
<dbReference type="SMART" id="SM00822">
    <property type="entry name" value="PKS_KR"/>
    <property type="match status" value="1"/>
</dbReference>
<feature type="domain" description="Ketoreductase" evidence="5">
    <location>
        <begin position="4"/>
        <end position="206"/>
    </location>
</feature>
<evidence type="ECO:0000256" key="3">
    <source>
        <dbReference type="ARBA" id="ARBA00023221"/>
    </source>
</evidence>
<evidence type="ECO:0000256" key="1">
    <source>
        <dbReference type="ARBA" id="ARBA00006484"/>
    </source>
</evidence>
<dbReference type="PANTHER" id="PTHR42879:SF2">
    <property type="entry name" value="3-OXOACYL-[ACYL-CARRIER-PROTEIN] REDUCTASE FABG"/>
    <property type="match status" value="1"/>
</dbReference>
<dbReference type="Pfam" id="PF13561">
    <property type="entry name" value="adh_short_C2"/>
    <property type="match status" value="1"/>
</dbReference>
<proteinExistence type="inferred from homology"/>
<dbReference type="InterPro" id="IPR002347">
    <property type="entry name" value="SDR_fam"/>
</dbReference>
<reference evidence="6" key="2">
    <citation type="submission" date="2021-04" db="EMBL/GenBank/DDBJ databases">
        <authorList>
            <person name="Gilroy R."/>
        </authorList>
    </citation>
    <scope>NUCLEOTIDE SEQUENCE</scope>
    <source>
        <strain evidence="6">ChiGjej3B3-11674</strain>
    </source>
</reference>
<dbReference type="PRINTS" id="PR00081">
    <property type="entry name" value="GDHRDH"/>
</dbReference>
<gene>
    <name evidence="6" type="ORF">H9911_07340</name>
</gene>
<dbReference type="FunFam" id="3.40.50.720:FF:000084">
    <property type="entry name" value="Short-chain dehydrogenase reductase"/>
    <property type="match status" value="1"/>
</dbReference>
<dbReference type="PANTHER" id="PTHR42879">
    <property type="entry name" value="3-OXOACYL-(ACYL-CARRIER-PROTEIN) REDUCTASE"/>
    <property type="match status" value="1"/>
</dbReference>
<comment type="caution">
    <text evidence="6">The sequence shown here is derived from an EMBL/GenBank/DDBJ whole genome shotgun (WGS) entry which is preliminary data.</text>
</comment>
<accession>A0A9D2R2T4</accession>
<keyword evidence="3" id="KW-0443">Lipid metabolism</keyword>
<keyword evidence="3" id="KW-0753">Steroid metabolism</keyword>
<organism evidence="6 7">
    <name type="scientific">Candidatus Mediterraneibacter tabaqchaliae</name>
    <dbReference type="NCBI Taxonomy" id="2838689"/>
    <lineage>
        <taxon>Bacteria</taxon>
        <taxon>Bacillati</taxon>
        <taxon>Bacillota</taxon>
        <taxon>Clostridia</taxon>
        <taxon>Lachnospirales</taxon>
        <taxon>Lachnospiraceae</taxon>
        <taxon>Mediterraneibacter</taxon>
    </lineage>
</organism>
<dbReference type="InterPro" id="IPR020904">
    <property type="entry name" value="Sc_DH/Rdtase_CS"/>
</dbReference>
<protein>
    <submittedName>
        <fullName evidence="6">SDR family NAD(P)-dependent oxidoreductase</fullName>
    </submittedName>
</protein>
<reference evidence="6" key="1">
    <citation type="journal article" date="2021" name="PeerJ">
        <title>Extensive microbial diversity within the chicken gut microbiome revealed by metagenomics and culture.</title>
        <authorList>
            <person name="Gilroy R."/>
            <person name="Ravi A."/>
            <person name="Getino M."/>
            <person name="Pursley I."/>
            <person name="Horton D.L."/>
            <person name="Alikhan N.F."/>
            <person name="Baker D."/>
            <person name="Gharbi K."/>
            <person name="Hall N."/>
            <person name="Watson M."/>
            <person name="Adriaenssens E.M."/>
            <person name="Foster-Nyarko E."/>
            <person name="Jarju S."/>
            <person name="Secka A."/>
            <person name="Antonio M."/>
            <person name="Oren A."/>
            <person name="Chaudhuri R.R."/>
            <person name="La Ragione R."/>
            <person name="Hildebrand F."/>
            <person name="Pallen M.J."/>
        </authorList>
    </citation>
    <scope>NUCLEOTIDE SEQUENCE</scope>
    <source>
        <strain evidence="6">ChiGjej3B3-11674</strain>
    </source>
</reference>
<dbReference type="Pfam" id="PF00106">
    <property type="entry name" value="adh_short"/>
    <property type="match status" value="1"/>
</dbReference>
<dbReference type="InterPro" id="IPR036291">
    <property type="entry name" value="NAD(P)-bd_dom_sf"/>
</dbReference>
<evidence type="ECO:0000256" key="4">
    <source>
        <dbReference type="RuleBase" id="RU000363"/>
    </source>
</evidence>
<dbReference type="InterPro" id="IPR050259">
    <property type="entry name" value="SDR"/>
</dbReference>
<dbReference type="AlphaFoldDB" id="A0A9D2R2T4"/>
<dbReference type="EMBL" id="DWUV01000133">
    <property type="protein sequence ID" value="HJD34335.1"/>
    <property type="molecule type" value="Genomic_DNA"/>
</dbReference>
<keyword evidence="2" id="KW-0560">Oxidoreductase</keyword>
<evidence type="ECO:0000313" key="7">
    <source>
        <dbReference type="Proteomes" id="UP000823897"/>
    </source>
</evidence>
<dbReference type="Proteomes" id="UP000823897">
    <property type="component" value="Unassembled WGS sequence"/>
</dbReference>
<sequence>MHRKKVLVTGSSRGIGRACALAFAQAGYHVFINCRNSLDRLNALEREILNLGGTCTKVPGDVGNPDEVRRIFRVISEAGASPATDDPGVPGGLDIPDGLDVLVNNAGISHFGLLSDMSDEEWRTVMDTNLSSAFYCCREALPYMVTRKQGRIINISSMWGVAGASCEAAYSASKAGLNGLTQALAKELAPSNVQVNAIACGVIDTEMNARLDEEERNALREEIPAGRFGTPEEAAKLALMLAEAPGYLTGQIIRMDGGLI</sequence>
<dbReference type="PROSITE" id="PS00061">
    <property type="entry name" value="ADH_SHORT"/>
    <property type="match status" value="1"/>
</dbReference>
<name>A0A9D2R2T4_9FIRM</name>
<comment type="similarity">
    <text evidence="1 4">Belongs to the short-chain dehydrogenases/reductases (SDR) family.</text>
</comment>
<dbReference type="GO" id="GO:0016491">
    <property type="term" value="F:oxidoreductase activity"/>
    <property type="evidence" value="ECO:0007669"/>
    <property type="project" value="UniProtKB-KW"/>
</dbReference>
<dbReference type="GO" id="GO:0008206">
    <property type="term" value="P:bile acid metabolic process"/>
    <property type="evidence" value="ECO:0007669"/>
    <property type="project" value="UniProtKB-ARBA"/>
</dbReference>